<gene>
    <name evidence="3" type="ORF">ACH4OY_03955</name>
</gene>
<dbReference type="InterPro" id="IPR013693">
    <property type="entry name" value="SpoIID/LytB_N"/>
</dbReference>
<feature type="chain" id="PRO_5045144886" evidence="1">
    <location>
        <begin position="31"/>
        <end position="310"/>
    </location>
</feature>
<evidence type="ECO:0000256" key="1">
    <source>
        <dbReference type="SAM" id="SignalP"/>
    </source>
</evidence>
<evidence type="ECO:0000313" key="3">
    <source>
        <dbReference type="EMBL" id="MFI0791845.1"/>
    </source>
</evidence>
<evidence type="ECO:0000313" key="4">
    <source>
        <dbReference type="Proteomes" id="UP001611075"/>
    </source>
</evidence>
<reference evidence="3 4" key="1">
    <citation type="submission" date="2024-10" db="EMBL/GenBank/DDBJ databases">
        <title>The Natural Products Discovery Center: Release of the First 8490 Sequenced Strains for Exploring Actinobacteria Biosynthetic Diversity.</title>
        <authorList>
            <person name="Kalkreuter E."/>
            <person name="Kautsar S.A."/>
            <person name="Yang D."/>
            <person name="Bader C.D."/>
            <person name="Teijaro C.N."/>
            <person name="Fluegel L."/>
            <person name="Davis C.M."/>
            <person name="Simpson J.R."/>
            <person name="Lauterbach L."/>
            <person name="Steele A.D."/>
            <person name="Gui C."/>
            <person name="Meng S."/>
            <person name="Li G."/>
            <person name="Viehrig K."/>
            <person name="Ye F."/>
            <person name="Su P."/>
            <person name="Kiefer A.F."/>
            <person name="Nichols A."/>
            <person name="Cepeda A.J."/>
            <person name="Yan W."/>
            <person name="Fan B."/>
            <person name="Jiang Y."/>
            <person name="Adhikari A."/>
            <person name="Zheng C.-J."/>
            <person name="Schuster L."/>
            <person name="Cowan T.M."/>
            <person name="Smanski M.J."/>
            <person name="Chevrette M.G."/>
            <person name="De Carvalho L.P.S."/>
            <person name="Shen B."/>
        </authorList>
    </citation>
    <scope>NUCLEOTIDE SEQUENCE [LARGE SCALE GENOMIC DNA]</scope>
    <source>
        <strain evidence="3 4">NPDC021253</strain>
    </source>
</reference>
<dbReference type="Proteomes" id="UP001611075">
    <property type="component" value="Unassembled WGS sequence"/>
</dbReference>
<comment type="caution">
    <text evidence="3">The sequence shown here is derived from an EMBL/GenBank/DDBJ whole genome shotgun (WGS) entry which is preliminary data.</text>
</comment>
<accession>A0ABW7SF82</accession>
<protein>
    <submittedName>
        <fullName evidence="3">SpoIID/LytB domain-containing protein</fullName>
    </submittedName>
</protein>
<sequence>MTILRRVPGILAVLVVALAGVAVAPGVASAAGRDGACDSGEFCYYYNSNQAGSISDFTDSLGDYGTTQPSCYEFKGAGSGQGVCVKNNAASVWNRTGKSVRVYFNSNFAGASQDFADGAKGNLNATLKNNNASHQLLGTGGPTGCTTDGTNSKLPSTILVYRVGLGRVDRVDFKTYVKNVLPNEWVTSWPNASLQAGAVAVKSYGWYWALHSTRKTSGGQCYDVRDDTADQVYRPSSAVSSTSAAVDSTWSTRMTRSGNILRAHYCATTTACGGWVTGDWMSQYGSRDLANAGNNYQAILHYYYSNVVIS</sequence>
<feature type="domain" description="Sporulation stage II protein D amidase enhancer LytB N-terminal" evidence="2">
    <location>
        <begin position="164"/>
        <end position="251"/>
    </location>
</feature>
<feature type="signal peptide" evidence="1">
    <location>
        <begin position="1"/>
        <end position="30"/>
    </location>
</feature>
<organism evidence="3 4">
    <name type="scientific">Micromonospora rubida</name>
    <dbReference type="NCBI Taxonomy" id="2697657"/>
    <lineage>
        <taxon>Bacteria</taxon>
        <taxon>Bacillati</taxon>
        <taxon>Actinomycetota</taxon>
        <taxon>Actinomycetes</taxon>
        <taxon>Micromonosporales</taxon>
        <taxon>Micromonosporaceae</taxon>
        <taxon>Micromonospora</taxon>
    </lineage>
</organism>
<name>A0ABW7SF82_9ACTN</name>
<keyword evidence="1" id="KW-0732">Signal</keyword>
<dbReference type="Pfam" id="PF03995">
    <property type="entry name" value="Inhibitor_I36"/>
    <property type="match status" value="1"/>
</dbReference>
<evidence type="ECO:0000259" key="2">
    <source>
        <dbReference type="Pfam" id="PF08486"/>
    </source>
</evidence>
<dbReference type="RefSeq" id="WP_396676506.1">
    <property type="nucleotide sequence ID" value="NZ_JBIRPU010000002.1"/>
</dbReference>
<dbReference type="Pfam" id="PF08486">
    <property type="entry name" value="SpoIID"/>
    <property type="match status" value="1"/>
</dbReference>
<dbReference type="EMBL" id="JBIRPU010000002">
    <property type="protein sequence ID" value="MFI0791845.1"/>
    <property type="molecule type" value="Genomic_DNA"/>
</dbReference>
<proteinExistence type="predicted"/>
<keyword evidence="4" id="KW-1185">Reference proteome</keyword>